<dbReference type="AlphaFoldDB" id="A0A6N3Z0U5"/>
<organism evidence="1 2">
    <name type="scientific">Aliivibrio fischeri</name>
    <name type="common">Vibrio fischeri</name>
    <dbReference type="NCBI Taxonomy" id="668"/>
    <lineage>
        <taxon>Bacteria</taxon>
        <taxon>Pseudomonadati</taxon>
        <taxon>Pseudomonadota</taxon>
        <taxon>Gammaproteobacteria</taxon>
        <taxon>Vibrionales</taxon>
        <taxon>Vibrionaceae</taxon>
        <taxon>Aliivibrio</taxon>
    </lineage>
</organism>
<dbReference type="Pfam" id="PF11736">
    <property type="entry name" value="DUF3299"/>
    <property type="match status" value="1"/>
</dbReference>
<gene>
    <name evidence="1" type="ORF">GNP77_04540</name>
</gene>
<dbReference type="InterPro" id="IPR021727">
    <property type="entry name" value="DUF3299"/>
</dbReference>
<sequence length="213" mass="24241">MKKIILLLMLCIPFYSMSNELIELKWQELAIKQTEVNVRLPELTDQQKLTLKQILILQNDATAKAEEQRLELMNQLKKEGVNATEAIAARQAYMTAKQKNAEAITQEYDGKKVRMPGFIVPIEFDGLKTTEFLLVPVAGACIHMPPPPANQIVRVSYPEGFTVQNVQYPVWIEGDFHSKKVTEEVFLVDGQSNITMGYEMNASLIEDYYEPES</sequence>
<name>A0A6N3Z0U5_ALIFS</name>
<reference evidence="1 2" key="1">
    <citation type="submission" date="2019-11" db="EMBL/GenBank/DDBJ databases">
        <title>Using colonization assays and comparative genomics to discover symbiosis behaviors and factors in Vibrio fischeri.</title>
        <authorList>
            <person name="Bongrand C."/>
            <person name="Moriano-Gutierrez S."/>
            <person name="Arevalo P."/>
            <person name="Mcfall-Ngai M."/>
            <person name="Visick K."/>
            <person name="Polz M.F."/>
            <person name="Ruby E.G."/>
        </authorList>
    </citation>
    <scope>NUCLEOTIDE SEQUENCE [LARGE SCALE GENOMIC DNA]</scope>
    <source>
        <strain evidence="2">emors.3.2</strain>
    </source>
</reference>
<dbReference type="Proteomes" id="UP000435323">
    <property type="component" value="Unassembled WGS sequence"/>
</dbReference>
<proteinExistence type="predicted"/>
<dbReference type="Gene3D" id="2.40.50.870">
    <property type="entry name" value="Protein of unknown function (DUF3299)"/>
    <property type="match status" value="1"/>
</dbReference>
<accession>A0A6N3Z0U5</accession>
<evidence type="ECO:0000313" key="1">
    <source>
        <dbReference type="EMBL" id="MUK44644.1"/>
    </source>
</evidence>
<comment type="caution">
    <text evidence="1">The sequence shown here is derived from an EMBL/GenBank/DDBJ whole genome shotgun (WGS) entry which is preliminary data.</text>
</comment>
<protein>
    <submittedName>
        <fullName evidence="1">DUF3299 domain-containing protein</fullName>
    </submittedName>
</protein>
<evidence type="ECO:0000313" key="2">
    <source>
        <dbReference type="Proteomes" id="UP000435323"/>
    </source>
</evidence>
<dbReference type="RefSeq" id="WP_155649958.1">
    <property type="nucleotide sequence ID" value="NZ_WOAZ01000004.1"/>
</dbReference>
<dbReference type="EMBL" id="WOBO01000004">
    <property type="protein sequence ID" value="MUK44644.1"/>
    <property type="molecule type" value="Genomic_DNA"/>
</dbReference>